<dbReference type="EMBL" id="JAYGIL010000002">
    <property type="protein sequence ID" value="MEA5401280.1"/>
    <property type="molecule type" value="Genomic_DNA"/>
</dbReference>
<evidence type="ECO:0000256" key="5">
    <source>
        <dbReference type="ARBA" id="ARBA00022777"/>
    </source>
</evidence>
<keyword evidence="8" id="KW-1185">Reference proteome</keyword>
<sequence>MKKHYSITSHDNELISDNLGIECKECYLNCNSRGSLVQNCPKYGGIRRQGKVVNNNGITFLCDETKTTKLFRDKLEGLSYAFYDLLIPRKQFEIEAKQIEQQRVNRLIHNLTSLNAHNIQEIDDFIPQELLGTNYQRLLEFIQVEIKKNIKNTATMFLRIAKHNVHMKTEFSIYKKLDRLDAALEFTLHPIRKVILNVLHTFFVDFTNQNIYVNVSSFNERVLIDYESIQVALYHLIENASKYTMSNTSVEISFEEIVNEIEVHFKMKSLYVDNDEVEKIFIEGYSGKAAKEYKLNGDGIGMWQINRMMKLNNGKVQFINGQDIENVRDKKFADNKIILTFKKKMYNSD</sequence>
<keyword evidence="4" id="KW-0808">Transferase</keyword>
<evidence type="ECO:0000256" key="4">
    <source>
        <dbReference type="ARBA" id="ARBA00022679"/>
    </source>
</evidence>
<comment type="caution">
    <text evidence="7">The sequence shown here is derived from an EMBL/GenBank/DDBJ whole genome shotgun (WGS) entry which is preliminary data.</text>
</comment>
<organism evidence="7 8">
    <name type="scientific">Arcicella gelida</name>
    <dbReference type="NCBI Taxonomy" id="2984195"/>
    <lineage>
        <taxon>Bacteria</taxon>
        <taxon>Pseudomonadati</taxon>
        <taxon>Bacteroidota</taxon>
        <taxon>Cytophagia</taxon>
        <taxon>Cytophagales</taxon>
        <taxon>Flectobacillaceae</taxon>
        <taxon>Arcicella</taxon>
    </lineage>
</organism>
<dbReference type="PANTHER" id="PTHR45453">
    <property type="entry name" value="PHOSPHATE REGULON SENSOR PROTEIN PHOR"/>
    <property type="match status" value="1"/>
</dbReference>
<gene>
    <name evidence="7" type="ORF">VB776_00045</name>
</gene>
<name>A0ABU5RYM1_9BACT</name>
<evidence type="ECO:0000256" key="3">
    <source>
        <dbReference type="ARBA" id="ARBA00022553"/>
    </source>
</evidence>
<comment type="catalytic activity">
    <reaction evidence="1">
        <text>ATP + protein L-histidine = ADP + protein N-phospho-L-histidine.</text>
        <dbReference type="EC" id="2.7.13.3"/>
    </reaction>
</comment>
<dbReference type="InterPro" id="IPR036890">
    <property type="entry name" value="HATPase_C_sf"/>
</dbReference>
<dbReference type="Gene3D" id="3.30.565.10">
    <property type="entry name" value="Histidine kinase-like ATPase, C-terminal domain"/>
    <property type="match status" value="1"/>
</dbReference>
<keyword evidence="5" id="KW-0418">Kinase</keyword>
<dbReference type="SUPFAM" id="SSF55874">
    <property type="entry name" value="ATPase domain of HSP90 chaperone/DNA topoisomerase II/histidine kinase"/>
    <property type="match status" value="1"/>
</dbReference>
<dbReference type="InterPro" id="IPR050351">
    <property type="entry name" value="BphY/WalK/GraS-like"/>
</dbReference>
<evidence type="ECO:0000313" key="7">
    <source>
        <dbReference type="EMBL" id="MEA5401280.1"/>
    </source>
</evidence>
<accession>A0ABU5RYM1</accession>
<dbReference type="PANTHER" id="PTHR45453:SF1">
    <property type="entry name" value="PHOSPHATE REGULON SENSOR PROTEIN PHOR"/>
    <property type="match status" value="1"/>
</dbReference>
<dbReference type="Proteomes" id="UP001303899">
    <property type="component" value="Unassembled WGS sequence"/>
</dbReference>
<evidence type="ECO:0000313" key="8">
    <source>
        <dbReference type="Proteomes" id="UP001303899"/>
    </source>
</evidence>
<protein>
    <recommendedName>
        <fullName evidence="2">histidine kinase</fullName>
        <ecNumber evidence="2">2.7.13.3</ecNumber>
    </recommendedName>
</protein>
<evidence type="ECO:0000256" key="2">
    <source>
        <dbReference type="ARBA" id="ARBA00012438"/>
    </source>
</evidence>
<proteinExistence type="predicted"/>
<keyword evidence="6" id="KW-0902">Two-component regulatory system</keyword>
<evidence type="ECO:0000256" key="1">
    <source>
        <dbReference type="ARBA" id="ARBA00000085"/>
    </source>
</evidence>
<dbReference type="EC" id="2.7.13.3" evidence="2"/>
<keyword evidence="3" id="KW-0597">Phosphoprotein</keyword>
<reference evidence="7 8" key="1">
    <citation type="submission" date="2023-12" db="EMBL/GenBank/DDBJ databases">
        <title>Novel species of the genus Arcicella isolated from rivers.</title>
        <authorList>
            <person name="Lu H."/>
        </authorList>
    </citation>
    <scope>NUCLEOTIDE SEQUENCE [LARGE SCALE GENOMIC DNA]</scope>
    <source>
        <strain evidence="7 8">DC2W</strain>
    </source>
</reference>
<dbReference type="RefSeq" id="WP_323324777.1">
    <property type="nucleotide sequence ID" value="NZ_JAYGIL010000002.1"/>
</dbReference>
<evidence type="ECO:0000256" key="6">
    <source>
        <dbReference type="ARBA" id="ARBA00023012"/>
    </source>
</evidence>